<dbReference type="InterPro" id="IPR010128">
    <property type="entry name" value="ATPase_T1SS_PrtD-like"/>
</dbReference>
<feature type="region of interest" description="Disordered" evidence="7">
    <location>
        <begin position="568"/>
        <end position="596"/>
    </location>
</feature>
<dbReference type="PROSITE" id="PS50929">
    <property type="entry name" value="ABC_TM1F"/>
    <property type="match status" value="1"/>
</dbReference>
<keyword evidence="6 8" id="KW-0472">Membrane</keyword>
<accession>A0ABQ6PAE5</accession>
<keyword evidence="5 8" id="KW-1133">Transmembrane helix</keyword>
<evidence type="ECO:0000256" key="8">
    <source>
        <dbReference type="SAM" id="Phobius"/>
    </source>
</evidence>
<dbReference type="InterPro" id="IPR003593">
    <property type="entry name" value="AAA+_ATPase"/>
</dbReference>
<evidence type="ECO:0000256" key="1">
    <source>
        <dbReference type="ARBA" id="ARBA00004651"/>
    </source>
</evidence>
<feature type="transmembrane region" description="Helical" evidence="8">
    <location>
        <begin position="137"/>
        <end position="159"/>
    </location>
</feature>
<organism evidence="11 12">
    <name type="scientific">Novosphingobium pituita</name>
    <dbReference type="NCBI Taxonomy" id="3056842"/>
    <lineage>
        <taxon>Bacteria</taxon>
        <taxon>Pseudomonadati</taxon>
        <taxon>Pseudomonadota</taxon>
        <taxon>Alphaproteobacteria</taxon>
        <taxon>Sphingomonadales</taxon>
        <taxon>Sphingomonadaceae</taxon>
        <taxon>Novosphingobium</taxon>
    </lineage>
</organism>
<evidence type="ECO:0000259" key="10">
    <source>
        <dbReference type="PROSITE" id="PS50929"/>
    </source>
</evidence>
<comment type="subcellular location">
    <subcellularLocation>
        <location evidence="1">Cell membrane</location>
        <topology evidence="1">Multi-pass membrane protein</topology>
    </subcellularLocation>
</comment>
<dbReference type="Proteomes" id="UP001187221">
    <property type="component" value="Unassembled WGS sequence"/>
</dbReference>
<keyword evidence="3" id="KW-0547">Nucleotide-binding</keyword>
<dbReference type="PANTHER" id="PTHR24221">
    <property type="entry name" value="ATP-BINDING CASSETTE SUB-FAMILY B"/>
    <property type="match status" value="1"/>
</dbReference>
<dbReference type="InterPro" id="IPR011527">
    <property type="entry name" value="ABC1_TM_dom"/>
</dbReference>
<evidence type="ECO:0000313" key="12">
    <source>
        <dbReference type="Proteomes" id="UP001187221"/>
    </source>
</evidence>
<dbReference type="InterPro" id="IPR036640">
    <property type="entry name" value="ABC1_TM_sf"/>
</dbReference>
<reference evidence="11 12" key="1">
    <citation type="submission" date="2023-06" db="EMBL/GenBank/DDBJ databases">
        <title>Draft genome sequence of Novosphingobium sp. strain IK01.</title>
        <authorList>
            <person name="Hatamoto M."/>
            <person name="Ikarashi T."/>
            <person name="Yamaguchi T."/>
        </authorList>
    </citation>
    <scope>NUCLEOTIDE SEQUENCE [LARGE SCALE GENOMIC DNA]</scope>
    <source>
        <strain evidence="11 12">IK01</strain>
    </source>
</reference>
<comment type="caution">
    <text evidence="11">The sequence shown here is derived from an EMBL/GenBank/DDBJ whole genome shotgun (WGS) entry which is preliminary data.</text>
</comment>
<evidence type="ECO:0000313" key="11">
    <source>
        <dbReference type="EMBL" id="GMM62188.1"/>
    </source>
</evidence>
<dbReference type="SUPFAM" id="SSF90123">
    <property type="entry name" value="ABC transporter transmembrane region"/>
    <property type="match status" value="1"/>
</dbReference>
<feature type="transmembrane region" description="Helical" evidence="8">
    <location>
        <begin position="165"/>
        <end position="184"/>
    </location>
</feature>
<feature type="compositionally biased region" description="Low complexity" evidence="7">
    <location>
        <begin position="571"/>
        <end position="580"/>
    </location>
</feature>
<feature type="transmembrane region" description="Helical" evidence="8">
    <location>
        <begin position="258"/>
        <end position="275"/>
    </location>
</feature>
<dbReference type="InterPro" id="IPR017871">
    <property type="entry name" value="ABC_transporter-like_CS"/>
</dbReference>
<evidence type="ECO:0000256" key="5">
    <source>
        <dbReference type="ARBA" id="ARBA00022989"/>
    </source>
</evidence>
<feature type="transmembrane region" description="Helical" evidence="8">
    <location>
        <begin position="30"/>
        <end position="52"/>
    </location>
</feature>
<dbReference type="Gene3D" id="3.40.50.300">
    <property type="entry name" value="P-loop containing nucleotide triphosphate hydrolases"/>
    <property type="match status" value="1"/>
</dbReference>
<dbReference type="NCBIfam" id="TIGR01842">
    <property type="entry name" value="type_I_sec_PrtD"/>
    <property type="match status" value="1"/>
</dbReference>
<evidence type="ECO:0000256" key="2">
    <source>
        <dbReference type="ARBA" id="ARBA00022692"/>
    </source>
</evidence>
<evidence type="ECO:0000256" key="6">
    <source>
        <dbReference type="ARBA" id="ARBA00023136"/>
    </source>
</evidence>
<dbReference type="Gene3D" id="1.20.1560.10">
    <property type="entry name" value="ABC transporter type 1, transmembrane domain"/>
    <property type="match status" value="1"/>
</dbReference>
<feature type="domain" description="ABC transporter" evidence="9">
    <location>
        <begin position="342"/>
        <end position="578"/>
    </location>
</feature>
<evidence type="ECO:0000259" key="9">
    <source>
        <dbReference type="PROSITE" id="PS50893"/>
    </source>
</evidence>
<sequence length="596" mass="63191">MLVPDDSDRGCFDVDRQLLRLFLRRYRGNLVLVGIASFLLNVLVFAGSGYMMLVYDSVLPSRSIPTLAGLFAMLVLIYLFQAIFEAIRAEALLGVANGVHDDLFEAVHYATVTRPLRSGPDKADGLQFARDLDSVHAFLAGAGPVALIDLPWVLMFLIVLAALHWWLGLTALAGVMVMAALALLSNRRTQAASLELATITGQRSAATLSEIRFAESAFAMGMQDRLVARTSGWEGQFIAAQSALSRTVSRLGGASRTFRLLLQSIILTVGALLVIDDRASGGVILASSVLSGRALAPVDSAIANWRGLIAARSGWGRLAQAITTFRRPPERHVTLDRPRGELVLRDLWVAPPGTQRFTVQGVSLLLQPGQALALIGPSAAGKTSLVRGILGIWHPVRGEVRLDGATPDQWDAETLGNAIGYVPQTVDLIEGTVGQNIARFDPAATSEGVIAAARAASLHEAILALPDGYDTPVSAGGGELSAGQRQRVGLARALYGAPHLLVLDEANSNLDAAGDAALSHSVLSVRQRGGIVIMITHRPATLGPITHVAVMQNGRIVDFGDRETVMQRTLPGGEPATPGARPAPPAPGRLAQESAR</sequence>
<evidence type="ECO:0000256" key="4">
    <source>
        <dbReference type="ARBA" id="ARBA00022840"/>
    </source>
</evidence>
<keyword evidence="4" id="KW-0067">ATP-binding</keyword>
<dbReference type="SMART" id="SM00382">
    <property type="entry name" value="AAA"/>
    <property type="match status" value="1"/>
</dbReference>
<dbReference type="InterPro" id="IPR003439">
    <property type="entry name" value="ABC_transporter-like_ATP-bd"/>
</dbReference>
<dbReference type="PROSITE" id="PS00211">
    <property type="entry name" value="ABC_TRANSPORTER_1"/>
    <property type="match status" value="1"/>
</dbReference>
<keyword evidence="12" id="KW-1185">Reference proteome</keyword>
<feature type="transmembrane region" description="Helical" evidence="8">
    <location>
        <begin position="64"/>
        <end position="84"/>
    </location>
</feature>
<name>A0ABQ6PAE5_9SPHN</name>
<dbReference type="EMBL" id="BTFW01000001">
    <property type="protein sequence ID" value="GMM62188.1"/>
    <property type="molecule type" value="Genomic_DNA"/>
</dbReference>
<protein>
    <submittedName>
        <fullName evidence="11">Type I secretion system permease/ATPase</fullName>
    </submittedName>
</protein>
<keyword evidence="2 8" id="KW-0812">Transmembrane</keyword>
<dbReference type="Pfam" id="PF00005">
    <property type="entry name" value="ABC_tran"/>
    <property type="match status" value="1"/>
</dbReference>
<dbReference type="SUPFAM" id="SSF52540">
    <property type="entry name" value="P-loop containing nucleoside triphosphate hydrolases"/>
    <property type="match status" value="1"/>
</dbReference>
<dbReference type="RefSeq" id="WP_317975795.1">
    <property type="nucleotide sequence ID" value="NZ_BTFW01000001.1"/>
</dbReference>
<evidence type="ECO:0000256" key="3">
    <source>
        <dbReference type="ARBA" id="ARBA00022741"/>
    </source>
</evidence>
<proteinExistence type="predicted"/>
<feature type="domain" description="ABC transmembrane type-1" evidence="10">
    <location>
        <begin position="31"/>
        <end position="310"/>
    </location>
</feature>
<dbReference type="InterPro" id="IPR027417">
    <property type="entry name" value="P-loop_NTPase"/>
</dbReference>
<evidence type="ECO:0000256" key="7">
    <source>
        <dbReference type="SAM" id="MobiDB-lite"/>
    </source>
</evidence>
<dbReference type="PROSITE" id="PS50893">
    <property type="entry name" value="ABC_TRANSPORTER_2"/>
    <property type="match status" value="1"/>
</dbReference>
<dbReference type="PANTHER" id="PTHR24221:SF248">
    <property type="entry name" value="ABC TRANSPORTER TRANSMEMBRANE REGION"/>
    <property type="match status" value="1"/>
</dbReference>
<dbReference type="InterPro" id="IPR039421">
    <property type="entry name" value="Type_1_exporter"/>
</dbReference>
<gene>
    <name evidence="11" type="ORF">NUTIK01_29650</name>
</gene>